<dbReference type="InterPro" id="IPR012760">
    <property type="entry name" value="RNA_pol_sigma_RpoD_C"/>
</dbReference>
<keyword evidence="5" id="KW-0963">Cytoplasm</keyword>
<dbReference type="NCBIfam" id="TIGR02937">
    <property type="entry name" value="sigma70-ECF"/>
    <property type="match status" value="1"/>
</dbReference>
<feature type="compositionally biased region" description="Low complexity" evidence="6">
    <location>
        <begin position="19"/>
        <end position="65"/>
    </location>
</feature>
<comment type="function">
    <text evidence="5">Sigma factors are initiation factors that promote the attachment of RNA polymerase to specific initiation sites and are then released. This sigma factor is the primary sigma factor during exponential growth.</text>
</comment>
<evidence type="ECO:0000256" key="4">
    <source>
        <dbReference type="ARBA" id="ARBA00023163"/>
    </source>
</evidence>
<dbReference type="Pfam" id="PF04542">
    <property type="entry name" value="Sigma70_r2"/>
    <property type="match status" value="1"/>
</dbReference>
<accession>A0ABS9YZY2</accession>
<keyword evidence="4 5" id="KW-0804">Transcription</keyword>
<sequence>MAATKASPATDEPVKRTATKTPAKKPAAEAANGSAPAKRATKAPAARAAAGDAEAAPKTGAVAKAAPKRATKAAGRAGKATKKPEDAVPETAGDVIADDLDTALDADPELDVAEDEIVLDELEDVAEEVEVAVEEGAEEAAPAAAEGEAADEDDISEPSEKDKASGDFVWDEEESEALRQARKDAELTASADSVRAYLKQIGKVALLNAEEEVELAKRIEAGLYATQKLAELAEKGEKLPVQQRRDMQWICRDGDRAKNHLLEANLRLVVSLAKRYTGRGMAFLDLIQEGNLGLIRAVEKFDYTKGYKFSTYATWWIRQAITRAMADQARTIRIPVHMVEVINKLGRIQRELLQDLGREPTPEELAREMDITPEKVLEIQQYAREPISLDQTIGDEGDSQLGDFIEDSEAVVAVDAVSFTLLQDQLQSVLETLSEREAGVVRLRFGLTDGQPRTLDEIGQVYGVTRERIRQIESKTMSKLRHPSRSQVLRDYLD</sequence>
<dbReference type="Gene3D" id="1.10.10.10">
    <property type="entry name" value="Winged helix-like DNA-binding domain superfamily/Winged helix DNA-binding domain"/>
    <property type="match status" value="2"/>
</dbReference>
<dbReference type="NCBIfam" id="NF005920">
    <property type="entry name" value="PRK07921.1"/>
    <property type="match status" value="1"/>
</dbReference>
<dbReference type="Pfam" id="PF00140">
    <property type="entry name" value="Sigma70_r1_2"/>
    <property type="match status" value="1"/>
</dbReference>
<organism evidence="9 10">
    <name type="scientific">Candidatus Mycolicibacterium alkanivorans</name>
    <dbReference type="NCBI Taxonomy" id="2954114"/>
    <lineage>
        <taxon>Bacteria</taxon>
        <taxon>Bacillati</taxon>
        <taxon>Actinomycetota</taxon>
        <taxon>Actinomycetes</taxon>
        <taxon>Mycobacteriales</taxon>
        <taxon>Mycobacteriaceae</taxon>
        <taxon>Mycolicibacterium</taxon>
    </lineage>
</organism>
<dbReference type="InterPro" id="IPR013325">
    <property type="entry name" value="RNA_pol_sigma_r2"/>
</dbReference>
<proteinExistence type="inferred from homology"/>
<name>A0ABS9YZY2_9MYCO</name>
<dbReference type="InterPro" id="IPR007627">
    <property type="entry name" value="RNA_pol_sigma70_r2"/>
</dbReference>
<evidence type="ECO:0000256" key="3">
    <source>
        <dbReference type="ARBA" id="ARBA00023125"/>
    </source>
</evidence>
<comment type="subcellular location">
    <subcellularLocation>
        <location evidence="5">Cytoplasm</location>
    </subcellularLocation>
</comment>
<feature type="region of interest" description="Disordered" evidence="6">
    <location>
        <begin position="1"/>
        <end position="183"/>
    </location>
</feature>
<feature type="domain" description="RNA polymerase sigma-70" evidence="8">
    <location>
        <begin position="454"/>
        <end position="480"/>
    </location>
</feature>
<dbReference type="InterPro" id="IPR036388">
    <property type="entry name" value="WH-like_DNA-bd_sf"/>
</dbReference>
<dbReference type="Pfam" id="PF04539">
    <property type="entry name" value="Sigma70_r3"/>
    <property type="match status" value="1"/>
</dbReference>
<dbReference type="PANTHER" id="PTHR30603">
    <property type="entry name" value="RNA POLYMERASE SIGMA FACTOR RPO"/>
    <property type="match status" value="1"/>
</dbReference>
<comment type="similarity">
    <text evidence="5">Belongs to the sigma-70 factor family. RpoD/SigA subfamily.</text>
</comment>
<dbReference type="CDD" id="cd06171">
    <property type="entry name" value="Sigma70_r4"/>
    <property type="match status" value="1"/>
</dbReference>
<dbReference type="Pfam" id="PF04545">
    <property type="entry name" value="Sigma70_r4"/>
    <property type="match status" value="1"/>
</dbReference>
<evidence type="ECO:0000259" key="7">
    <source>
        <dbReference type="PROSITE" id="PS00715"/>
    </source>
</evidence>
<feature type="compositionally biased region" description="Acidic residues" evidence="6">
    <location>
        <begin position="96"/>
        <end position="138"/>
    </location>
</feature>
<dbReference type="SUPFAM" id="SSF88659">
    <property type="entry name" value="Sigma3 and sigma4 domains of RNA polymerase sigma factors"/>
    <property type="match status" value="2"/>
</dbReference>
<dbReference type="PROSITE" id="PS00716">
    <property type="entry name" value="SIGMA70_2"/>
    <property type="match status" value="1"/>
</dbReference>
<feature type="region of interest" description="Sigma-70 factor domain-3" evidence="5">
    <location>
        <begin position="340"/>
        <end position="416"/>
    </location>
</feature>
<feature type="region of interest" description="Sigma-70 factor domain-4" evidence="5">
    <location>
        <begin position="429"/>
        <end position="482"/>
    </location>
</feature>
<dbReference type="InterPro" id="IPR014284">
    <property type="entry name" value="RNA_pol_sigma-70_dom"/>
</dbReference>
<reference evidence="9" key="1">
    <citation type="journal article" date="2022" name="ISME J.">
        <title>Identification of active gaseous-alkane degraders at natural gas seeps.</title>
        <authorList>
            <person name="Farhan Ul Haque M."/>
            <person name="Hernandez M."/>
            <person name="Crombie A.T."/>
            <person name="Murrell J.C."/>
        </authorList>
    </citation>
    <scope>NUCLEOTIDE SEQUENCE</scope>
    <source>
        <strain evidence="9">ANDR5</strain>
    </source>
</reference>
<dbReference type="Proteomes" id="UP001139068">
    <property type="component" value="Unassembled WGS sequence"/>
</dbReference>
<dbReference type="InterPro" id="IPR000943">
    <property type="entry name" value="RNA_pol_sigma70"/>
</dbReference>
<feature type="region of interest" description="Sigma-70 factor domain-2" evidence="5">
    <location>
        <begin position="261"/>
        <end position="331"/>
    </location>
</feature>
<dbReference type="InterPro" id="IPR028630">
    <property type="entry name" value="Sigma70_RpoD"/>
</dbReference>
<dbReference type="PRINTS" id="PR00046">
    <property type="entry name" value="SIGMA70FCT"/>
</dbReference>
<dbReference type="InterPro" id="IPR013324">
    <property type="entry name" value="RNA_pol_sigma_r3/r4-like"/>
</dbReference>
<dbReference type="InterPro" id="IPR007630">
    <property type="entry name" value="RNA_pol_sigma70_r4"/>
</dbReference>
<dbReference type="PANTHER" id="PTHR30603:SF59">
    <property type="entry name" value="RNA POLYMERASE PRINCIPAL SIGMA FACTOR HRDA"/>
    <property type="match status" value="1"/>
</dbReference>
<evidence type="ECO:0000313" key="10">
    <source>
        <dbReference type="Proteomes" id="UP001139068"/>
    </source>
</evidence>
<gene>
    <name evidence="5" type="primary">sigA</name>
    <name evidence="9" type="ORF">K9U37_15925</name>
</gene>
<dbReference type="InterPro" id="IPR050239">
    <property type="entry name" value="Sigma-70_RNA_pol_init_factors"/>
</dbReference>
<evidence type="ECO:0000313" key="9">
    <source>
        <dbReference type="EMBL" id="MCI4676278.1"/>
    </source>
</evidence>
<evidence type="ECO:0000256" key="6">
    <source>
        <dbReference type="SAM" id="MobiDB-lite"/>
    </source>
</evidence>
<evidence type="ECO:0000259" key="8">
    <source>
        <dbReference type="PROSITE" id="PS00716"/>
    </source>
</evidence>
<comment type="caution">
    <text evidence="9">The sequence shown here is derived from an EMBL/GenBank/DDBJ whole genome shotgun (WGS) entry which is preliminary data.</text>
</comment>
<dbReference type="NCBIfam" id="NF004561">
    <property type="entry name" value="PRK05901.1-3"/>
    <property type="match status" value="1"/>
</dbReference>
<keyword evidence="1 5" id="KW-0805">Transcription regulation</keyword>
<feature type="compositionally biased region" description="Acidic residues" evidence="6">
    <location>
        <begin position="148"/>
        <end position="157"/>
    </location>
</feature>
<keyword evidence="2 5" id="KW-0731">Sigma factor</keyword>
<dbReference type="PROSITE" id="PS00715">
    <property type="entry name" value="SIGMA70_1"/>
    <property type="match status" value="1"/>
</dbReference>
<dbReference type="NCBIfam" id="TIGR02393">
    <property type="entry name" value="RpoD_Cterm"/>
    <property type="match status" value="1"/>
</dbReference>
<evidence type="ECO:0000256" key="2">
    <source>
        <dbReference type="ARBA" id="ARBA00023082"/>
    </source>
</evidence>
<feature type="short sequence motif" description="Interaction with polymerase core subunit RpoC" evidence="5">
    <location>
        <begin position="285"/>
        <end position="288"/>
    </location>
</feature>
<dbReference type="InterPro" id="IPR007624">
    <property type="entry name" value="RNA_pol_sigma70_r3"/>
</dbReference>
<feature type="domain" description="RNA polymerase sigma-70" evidence="7">
    <location>
        <begin position="285"/>
        <end position="298"/>
    </location>
</feature>
<dbReference type="NCBIfam" id="NF004560">
    <property type="entry name" value="PRK05901.1-1"/>
    <property type="match status" value="1"/>
</dbReference>
<dbReference type="EMBL" id="JAIVFL010000001">
    <property type="protein sequence ID" value="MCI4676278.1"/>
    <property type="molecule type" value="Genomic_DNA"/>
</dbReference>
<evidence type="ECO:0000256" key="1">
    <source>
        <dbReference type="ARBA" id="ARBA00023015"/>
    </source>
</evidence>
<keyword evidence="3 5" id="KW-0238">DNA-binding</keyword>
<protein>
    <recommendedName>
        <fullName evidence="5">RNA polymerase sigma factor SigA</fullName>
    </recommendedName>
</protein>
<dbReference type="InterPro" id="IPR009042">
    <property type="entry name" value="RNA_pol_sigma70_r1_2"/>
</dbReference>
<dbReference type="HAMAP" id="MF_00963">
    <property type="entry name" value="Sigma70_RpoD_SigA"/>
    <property type="match status" value="1"/>
</dbReference>
<dbReference type="RefSeq" id="WP_243072488.1">
    <property type="nucleotide sequence ID" value="NZ_JAIVFL010000001.1"/>
</dbReference>
<dbReference type="Gene3D" id="1.10.601.10">
    <property type="entry name" value="RNA Polymerase Primary Sigma Factor"/>
    <property type="match status" value="2"/>
</dbReference>
<feature type="DNA-binding region" description="H-T-H motif" evidence="5">
    <location>
        <begin position="455"/>
        <end position="474"/>
    </location>
</feature>
<comment type="subunit">
    <text evidence="5">Interacts transiently with the RNA polymerase catalytic core.</text>
</comment>
<keyword evidence="10" id="KW-1185">Reference proteome</keyword>
<dbReference type="SUPFAM" id="SSF88946">
    <property type="entry name" value="Sigma2 domain of RNA polymerase sigma factors"/>
    <property type="match status" value="1"/>
</dbReference>
<evidence type="ECO:0000256" key="5">
    <source>
        <dbReference type="HAMAP-Rule" id="MF_00963"/>
    </source>
</evidence>